<evidence type="ECO:0000256" key="1">
    <source>
        <dbReference type="SAM" id="MobiDB-lite"/>
    </source>
</evidence>
<name>A0A6A0A3L1_HAELA</name>
<dbReference type="AlphaFoldDB" id="A0A6A0A3L1"/>
<organism evidence="2 3">
    <name type="scientific">Haematococcus lacustris</name>
    <name type="common">Green alga</name>
    <name type="synonym">Haematococcus pluvialis</name>
    <dbReference type="NCBI Taxonomy" id="44745"/>
    <lineage>
        <taxon>Eukaryota</taxon>
        <taxon>Viridiplantae</taxon>
        <taxon>Chlorophyta</taxon>
        <taxon>core chlorophytes</taxon>
        <taxon>Chlorophyceae</taxon>
        <taxon>CS clade</taxon>
        <taxon>Chlamydomonadales</taxon>
        <taxon>Haematococcaceae</taxon>
        <taxon>Haematococcus</taxon>
    </lineage>
</organism>
<keyword evidence="3" id="KW-1185">Reference proteome</keyword>
<sequence length="238" mass="25660">MATPISDPGSPVSDPNVHAPKSSQKRKQIQEVELMGDKASSGLSCDIARDILEARVAQCFGTMPLRDGRKKNMTTAIMMVVGQHLQEAHDASNMKIFSQFDAPGDRTNYTMASDPRAANFTKRPSAIQCVSKCKSLGCALVDKAFAMLPAQKSKALSKTSQVHPHKVAKREAVPATHHLSNHPTQEGTHHLSNTPAIPQICPTEHVHSSAQCEICVDCAFKVSEAAMEMAKTAHGCAH</sequence>
<feature type="region of interest" description="Disordered" evidence="1">
    <location>
        <begin position="172"/>
        <end position="194"/>
    </location>
</feature>
<comment type="caution">
    <text evidence="2">The sequence shown here is derived from an EMBL/GenBank/DDBJ whole genome shotgun (WGS) entry which is preliminary data.</text>
</comment>
<dbReference type="Proteomes" id="UP000485058">
    <property type="component" value="Unassembled WGS sequence"/>
</dbReference>
<feature type="region of interest" description="Disordered" evidence="1">
    <location>
        <begin position="1"/>
        <end position="28"/>
    </location>
</feature>
<gene>
    <name evidence="2" type="ORF">HaLaN_22252</name>
</gene>
<dbReference type="EMBL" id="BLLF01002540">
    <property type="protein sequence ID" value="GFH24452.1"/>
    <property type="molecule type" value="Genomic_DNA"/>
</dbReference>
<evidence type="ECO:0000313" key="2">
    <source>
        <dbReference type="EMBL" id="GFH24452.1"/>
    </source>
</evidence>
<accession>A0A6A0A3L1</accession>
<protein>
    <submittedName>
        <fullName evidence="2">Uncharacterized protein</fullName>
    </submittedName>
</protein>
<evidence type="ECO:0000313" key="3">
    <source>
        <dbReference type="Proteomes" id="UP000485058"/>
    </source>
</evidence>
<feature type="compositionally biased region" description="Polar residues" evidence="1">
    <location>
        <begin position="181"/>
        <end position="194"/>
    </location>
</feature>
<proteinExistence type="predicted"/>
<reference evidence="2 3" key="1">
    <citation type="submission" date="2020-02" db="EMBL/GenBank/DDBJ databases">
        <title>Draft genome sequence of Haematococcus lacustris strain NIES-144.</title>
        <authorList>
            <person name="Morimoto D."/>
            <person name="Nakagawa S."/>
            <person name="Yoshida T."/>
            <person name="Sawayama S."/>
        </authorList>
    </citation>
    <scope>NUCLEOTIDE SEQUENCE [LARGE SCALE GENOMIC DNA]</scope>
    <source>
        <strain evidence="2 3">NIES-144</strain>
    </source>
</reference>